<name>A0A543F0U9_9MICO</name>
<comment type="caution">
    <text evidence="3">The sequence shown here is derived from an EMBL/GenBank/DDBJ whole genome shotgun (WGS) entry which is preliminary data.</text>
</comment>
<dbReference type="PANTHER" id="PTHR43680">
    <property type="entry name" value="NITRATE REDUCTASE MOLYBDENUM COFACTOR ASSEMBLY CHAPERONE"/>
    <property type="match status" value="1"/>
</dbReference>
<dbReference type="NCBIfam" id="TIGR00684">
    <property type="entry name" value="narJ"/>
    <property type="match status" value="1"/>
</dbReference>
<reference evidence="3 4" key="1">
    <citation type="submission" date="2019-06" db="EMBL/GenBank/DDBJ databases">
        <title>Sequencing the genomes of 1000 actinobacteria strains.</title>
        <authorList>
            <person name="Klenk H.-P."/>
        </authorList>
    </citation>
    <scope>NUCLEOTIDE SEQUENCE [LARGE SCALE GENOMIC DNA]</scope>
    <source>
        <strain evidence="3 4">DSM 105492</strain>
    </source>
</reference>
<evidence type="ECO:0000313" key="3">
    <source>
        <dbReference type="EMBL" id="TQM27439.1"/>
    </source>
</evidence>
<protein>
    <submittedName>
        <fullName evidence="3">Respiratory nitrate reductase chaperone NarJ</fullName>
    </submittedName>
</protein>
<dbReference type="RefSeq" id="WP_141893798.1">
    <property type="nucleotide sequence ID" value="NZ_BAABLH010000004.1"/>
</dbReference>
<evidence type="ECO:0000313" key="4">
    <source>
        <dbReference type="Proteomes" id="UP000320235"/>
    </source>
</evidence>
<dbReference type="GO" id="GO:0042128">
    <property type="term" value="P:nitrate assimilation"/>
    <property type="evidence" value="ECO:0007669"/>
    <property type="project" value="UniProtKB-KW"/>
</dbReference>
<gene>
    <name evidence="3" type="ORF">FB391_1456</name>
</gene>
<dbReference type="PANTHER" id="PTHR43680:SF2">
    <property type="entry name" value="NITRATE REDUCTASE MOLYBDENUM COFACTOR ASSEMBLY CHAPERONE NARJ"/>
    <property type="match status" value="1"/>
</dbReference>
<accession>A0A543F0U9</accession>
<dbReference type="OrthoDB" id="4307003at2"/>
<dbReference type="InterPro" id="IPR036411">
    <property type="entry name" value="TorD-like_sf"/>
</dbReference>
<feature type="region of interest" description="Disordered" evidence="2">
    <location>
        <begin position="180"/>
        <end position="207"/>
    </location>
</feature>
<dbReference type="InterPro" id="IPR020945">
    <property type="entry name" value="DMSO/NO3_reduct_chaperone"/>
</dbReference>
<evidence type="ECO:0000256" key="2">
    <source>
        <dbReference type="SAM" id="MobiDB-lite"/>
    </source>
</evidence>
<dbReference type="Gene3D" id="1.10.3480.10">
    <property type="entry name" value="TorD-like"/>
    <property type="match status" value="1"/>
</dbReference>
<dbReference type="Proteomes" id="UP000320235">
    <property type="component" value="Unassembled WGS sequence"/>
</dbReference>
<keyword evidence="4" id="KW-1185">Reference proteome</keyword>
<sequence length="207" mass="22425">MSARVIHQAASLCLSYPDDAVLGSSQLVAAALRESAPRAAASFAPLFEWWAATPASEVQAVYVDTFDMSRRHALYLSYWTDGDTRRRGAVLADLKSRYREAGLELDGTGELPDYLPLVLEFARHAPREGAELLQEYRPSLELIRIALTERGSRYSGVVAAVCGTLPGRSPADRQQAMAMAAAGPPRESVGLDAHDPRLLPLHPAGGR</sequence>
<dbReference type="GO" id="GO:0016530">
    <property type="term" value="F:metallochaperone activity"/>
    <property type="evidence" value="ECO:0007669"/>
    <property type="project" value="TreeGrafter"/>
</dbReference>
<evidence type="ECO:0000256" key="1">
    <source>
        <dbReference type="ARBA" id="ARBA00023063"/>
    </source>
</evidence>
<dbReference type="GO" id="GO:0051131">
    <property type="term" value="P:chaperone-mediated protein complex assembly"/>
    <property type="evidence" value="ECO:0007669"/>
    <property type="project" value="InterPro"/>
</dbReference>
<dbReference type="AlphaFoldDB" id="A0A543F0U9"/>
<dbReference type="Pfam" id="PF02613">
    <property type="entry name" value="Nitrate_red_del"/>
    <property type="match status" value="1"/>
</dbReference>
<dbReference type="GO" id="GO:0051082">
    <property type="term" value="F:unfolded protein binding"/>
    <property type="evidence" value="ECO:0007669"/>
    <property type="project" value="InterPro"/>
</dbReference>
<proteinExistence type="predicted"/>
<organism evidence="3 4">
    <name type="scientific">Microbacterium kyungheense</name>
    <dbReference type="NCBI Taxonomy" id="1263636"/>
    <lineage>
        <taxon>Bacteria</taxon>
        <taxon>Bacillati</taxon>
        <taxon>Actinomycetota</taxon>
        <taxon>Actinomycetes</taxon>
        <taxon>Micrococcales</taxon>
        <taxon>Microbacteriaceae</taxon>
        <taxon>Microbacterium</taxon>
    </lineage>
</organism>
<dbReference type="EMBL" id="VFPE01000002">
    <property type="protein sequence ID" value="TQM27439.1"/>
    <property type="molecule type" value="Genomic_DNA"/>
</dbReference>
<keyword evidence="1" id="KW-0534">Nitrate assimilation</keyword>
<dbReference type="InterPro" id="IPR003765">
    <property type="entry name" value="NO3_reductase_chaperone_NarJ"/>
</dbReference>
<dbReference type="SUPFAM" id="SSF89155">
    <property type="entry name" value="TorD-like"/>
    <property type="match status" value="1"/>
</dbReference>